<proteinExistence type="predicted"/>
<dbReference type="AlphaFoldDB" id="A0A239I328"/>
<sequence>MYKTVSFPAQELFEKVWSTPVLTLAREIGISDVALGKACRKAGIAVPRRGHWAKPATKRPKKPAPPTSNELVSFRVLDRTLFPEKLASVTDELPPPPKVTIPDSLVDPHPLVERWRRTAQKAKAIEGRLALQQANVLNTRISPALIDRAAILLDTLIKHTETNGCTWAVSKQQTTVTFDGETVYVTLRERLLKQEVPPPPPDPKPKRVWTPDFSRMGLPRYEFLSTGELTLILRESPDYGPQKTFSEAKMGRIEEKIHLFTTGLEALILRIRAARKESEERRRRDEEEERVRKAHTIKSEQQRRLRKRLVQNLERWEKANRLRSFVDAVVRDSKADADQVDAWAEWALQQAALLDPSKSLSTTSLDCQIESYFTGYRVTRDEGDWWER</sequence>
<name>A0A239I328_9PSED</name>
<evidence type="ECO:0000256" key="2">
    <source>
        <dbReference type="SAM" id="MobiDB-lite"/>
    </source>
</evidence>
<gene>
    <name evidence="3" type="ORF">SAMN05444352_11727</name>
</gene>
<dbReference type="STRING" id="1215104.GCA_000730585_02261"/>
<keyword evidence="1" id="KW-0175">Coiled coil</keyword>
<evidence type="ECO:0000313" key="3">
    <source>
        <dbReference type="EMBL" id="SNS86744.1"/>
    </source>
</evidence>
<feature type="compositionally biased region" description="Basic residues" evidence="2">
    <location>
        <begin position="49"/>
        <end position="62"/>
    </location>
</feature>
<feature type="region of interest" description="Disordered" evidence="2">
    <location>
        <begin position="49"/>
        <end position="69"/>
    </location>
</feature>
<evidence type="ECO:0000256" key="1">
    <source>
        <dbReference type="SAM" id="Coils"/>
    </source>
</evidence>
<protein>
    <submittedName>
        <fullName evidence="3">Uncharacterized protein</fullName>
    </submittedName>
</protein>
<feature type="coiled-coil region" evidence="1">
    <location>
        <begin position="264"/>
        <end position="319"/>
    </location>
</feature>
<dbReference type="EMBL" id="FZOL01000017">
    <property type="protein sequence ID" value="SNS86744.1"/>
    <property type="molecule type" value="Genomic_DNA"/>
</dbReference>
<dbReference type="Proteomes" id="UP000198407">
    <property type="component" value="Unassembled WGS sequence"/>
</dbReference>
<dbReference type="OrthoDB" id="9777694at2"/>
<keyword evidence="4" id="KW-1185">Reference proteome</keyword>
<evidence type="ECO:0000313" key="4">
    <source>
        <dbReference type="Proteomes" id="UP000198407"/>
    </source>
</evidence>
<organism evidence="3 4">
    <name type="scientific">Pseudomonas japonica</name>
    <dbReference type="NCBI Taxonomy" id="256466"/>
    <lineage>
        <taxon>Bacteria</taxon>
        <taxon>Pseudomonadati</taxon>
        <taxon>Pseudomonadota</taxon>
        <taxon>Gammaproteobacteria</taxon>
        <taxon>Pseudomonadales</taxon>
        <taxon>Pseudomonadaceae</taxon>
        <taxon>Pseudomonas</taxon>
    </lineage>
</organism>
<accession>A0A239I328</accession>
<reference evidence="4" key="1">
    <citation type="submission" date="2017-06" db="EMBL/GenBank/DDBJ databases">
        <authorList>
            <person name="Varghese N."/>
            <person name="Submissions S."/>
        </authorList>
    </citation>
    <scope>NUCLEOTIDE SEQUENCE [LARGE SCALE GENOMIC DNA]</scope>
    <source>
        <strain evidence="4">DSM 22348</strain>
    </source>
</reference>
<dbReference type="RefSeq" id="WP_042126125.1">
    <property type="nucleotide sequence ID" value="NZ_FZOL01000017.1"/>
</dbReference>